<proteinExistence type="predicted"/>
<protein>
    <submittedName>
        <fullName evidence="1">Uncharacterized protein</fullName>
    </submittedName>
</protein>
<name>A0ABN8QXG8_9CNID</name>
<feature type="non-terminal residue" evidence="1">
    <location>
        <position position="91"/>
    </location>
</feature>
<reference evidence="1 2" key="1">
    <citation type="submission" date="2022-05" db="EMBL/GenBank/DDBJ databases">
        <authorList>
            <consortium name="Genoscope - CEA"/>
            <person name="William W."/>
        </authorList>
    </citation>
    <scope>NUCLEOTIDE SEQUENCE [LARGE SCALE GENOMIC DNA]</scope>
</reference>
<sequence length="91" mass="10364">FYSSILEKLHDDSMDVSVEVSANSGNSPRRNPFCPVRTPKKLKEGIDVARMFSSFKSYLPWKTDVSIQSFSKDKPAKEVKGNRYFNEKLTG</sequence>
<comment type="caution">
    <text evidence="1">The sequence shown here is derived from an EMBL/GenBank/DDBJ whole genome shotgun (WGS) entry which is preliminary data.</text>
</comment>
<dbReference type="EMBL" id="CALNXK010000162">
    <property type="protein sequence ID" value="CAH3171236.1"/>
    <property type="molecule type" value="Genomic_DNA"/>
</dbReference>
<evidence type="ECO:0000313" key="1">
    <source>
        <dbReference type="EMBL" id="CAH3171236.1"/>
    </source>
</evidence>
<evidence type="ECO:0000313" key="2">
    <source>
        <dbReference type="Proteomes" id="UP001159405"/>
    </source>
</evidence>
<dbReference type="Proteomes" id="UP001159405">
    <property type="component" value="Unassembled WGS sequence"/>
</dbReference>
<keyword evidence="2" id="KW-1185">Reference proteome</keyword>
<organism evidence="1 2">
    <name type="scientific">Porites lobata</name>
    <dbReference type="NCBI Taxonomy" id="104759"/>
    <lineage>
        <taxon>Eukaryota</taxon>
        <taxon>Metazoa</taxon>
        <taxon>Cnidaria</taxon>
        <taxon>Anthozoa</taxon>
        <taxon>Hexacorallia</taxon>
        <taxon>Scleractinia</taxon>
        <taxon>Fungiina</taxon>
        <taxon>Poritidae</taxon>
        <taxon>Porites</taxon>
    </lineage>
</organism>
<accession>A0ABN8QXG8</accession>
<feature type="non-terminal residue" evidence="1">
    <location>
        <position position="1"/>
    </location>
</feature>
<gene>
    <name evidence="1" type="ORF">PLOB_00011679</name>
</gene>